<proteinExistence type="predicted"/>
<dbReference type="PANTHER" id="PTHR11439">
    <property type="entry name" value="GAG-POL-RELATED RETROTRANSPOSON"/>
    <property type="match status" value="1"/>
</dbReference>
<evidence type="ECO:0000313" key="2">
    <source>
        <dbReference type="Proteomes" id="UP000765509"/>
    </source>
</evidence>
<comment type="caution">
    <text evidence="1">The sequence shown here is derived from an EMBL/GenBank/DDBJ whole genome shotgun (WGS) entry which is preliminary data.</text>
</comment>
<name>A0A9Q3IPZ7_9BASI</name>
<evidence type="ECO:0008006" key="3">
    <source>
        <dbReference type="Google" id="ProtNLM"/>
    </source>
</evidence>
<dbReference type="AlphaFoldDB" id="A0A9Q3IPZ7"/>
<protein>
    <recommendedName>
        <fullName evidence="3">Reverse transcriptase Ty1/copia-type domain-containing protein</fullName>
    </recommendedName>
</protein>
<dbReference type="OrthoDB" id="4961290at2759"/>
<gene>
    <name evidence="1" type="ORF">O181_087620</name>
</gene>
<organism evidence="1 2">
    <name type="scientific">Austropuccinia psidii MF-1</name>
    <dbReference type="NCBI Taxonomy" id="1389203"/>
    <lineage>
        <taxon>Eukaryota</taxon>
        <taxon>Fungi</taxon>
        <taxon>Dikarya</taxon>
        <taxon>Basidiomycota</taxon>
        <taxon>Pucciniomycotina</taxon>
        <taxon>Pucciniomycetes</taxon>
        <taxon>Pucciniales</taxon>
        <taxon>Sphaerophragmiaceae</taxon>
        <taxon>Austropuccinia</taxon>
    </lineage>
</organism>
<evidence type="ECO:0000313" key="1">
    <source>
        <dbReference type="EMBL" id="MBW0547905.1"/>
    </source>
</evidence>
<keyword evidence="2" id="KW-1185">Reference proteome</keyword>
<accession>A0A9Q3IPZ7</accession>
<dbReference type="EMBL" id="AVOT02053003">
    <property type="protein sequence ID" value="MBW0547905.1"/>
    <property type="molecule type" value="Genomic_DNA"/>
</dbReference>
<sequence length="115" mass="13111">MTNCKPVGTPLVPNSHLDMVSRNKIDEFEQLRVNYCISVGTLSYLSSETRPDLSHSVSALSKFLEKPGIEHWRPFLHVLKYLKGTHIMGLTHYRSNSETPVAYSNSNWANFCITR</sequence>
<dbReference type="Proteomes" id="UP000765509">
    <property type="component" value="Unassembled WGS sequence"/>
</dbReference>
<reference evidence="1" key="1">
    <citation type="submission" date="2021-03" db="EMBL/GenBank/DDBJ databases">
        <title>Draft genome sequence of rust myrtle Austropuccinia psidii MF-1, a brazilian biotype.</title>
        <authorList>
            <person name="Quecine M.C."/>
            <person name="Pachon D.M.R."/>
            <person name="Bonatelli M.L."/>
            <person name="Correr F.H."/>
            <person name="Franceschini L.M."/>
            <person name="Leite T.F."/>
            <person name="Margarido G.R.A."/>
            <person name="Almeida C.A."/>
            <person name="Ferrarezi J.A."/>
            <person name="Labate C.A."/>
        </authorList>
    </citation>
    <scope>NUCLEOTIDE SEQUENCE</scope>
    <source>
        <strain evidence="1">MF-1</strain>
    </source>
</reference>